<evidence type="ECO:0008006" key="4">
    <source>
        <dbReference type="Google" id="ProtNLM"/>
    </source>
</evidence>
<proteinExistence type="predicted"/>
<keyword evidence="2" id="KW-0812">Transmembrane</keyword>
<accession>A0A7S2G1G2</accession>
<name>A0A7S2G1G2_9STRA</name>
<feature type="region of interest" description="Disordered" evidence="1">
    <location>
        <begin position="397"/>
        <end position="425"/>
    </location>
</feature>
<dbReference type="InterPro" id="IPR021134">
    <property type="entry name" value="Bestrophin-like"/>
</dbReference>
<feature type="transmembrane region" description="Helical" evidence="2">
    <location>
        <begin position="33"/>
        <end position="50"/>
    </location>
</feature>
<reference evidence="3" key="1">
    <citation type="submission" date="2021-01" db="EMBL/GenBank/DDBJ databases">
        <authorList>
            <person name="Corre E."/>
            <person name="Pelletier E."/>
            <person name="Niang G."/>
            <person name="Scheremetjew M."/>
            <person name="Finn R."/>
            <person name="Kale V."/>
            <person name="Holt S."/>
            <person name="Cochrane G."/>
            <person name="Meng A."/>
            <person name="Brown T."/>
            <person name="Cohen L."/>
        </authorList>
    </citation>
    <scope>NUCLEOTIDE SEQUENCE</scope>
    <source>
        <strain evidence="3">CCMP1381</strain>
    </source>
</reference>
<dbReference type="AlphaFoldDB" id="A0A7S2G1G2"/>
<gene>
    <name evidence="3" type="ORF">DSPE1174_LOCUS15046</name>
</gene>
<dbReference type="Pfam" id="PF01062">
    <property type="entry name" value="Bestrophin"/>
    <property type="match status" value="1"/>
</dbReference>
<feature type="transmembrane region" description="Helical" evidence="2">
    <location>
        <begin position="70"/>
        <end position="93"/>
    </location>
</feature>
<dbReference type="EMBL" id="HBGS01029555">
    <property type="protein sequence ID" value="CAD9426998.1"/>
    <property type="molecule type" value="Transcribed_RNA"/>
</dbReference>
<evidence type="ECO:0000313" key="3">
    <source>
        <dbReference type="EMBL" id="CAD9426998.1"/>
    </source>
</evidence>
<sequence length="425" mass="46747">MSSTVMSQFFITRRWLWMTWRGTIIRSTIPREVIANMIFAILVTSFLHVPGLFYQERFALIARLKGINQVWLYASSLVTFTMSFFLNQTYAHWRNIYSLSRKIQGRLNDIGLCCGTSASRTADGEYTDEASELLALVSRYIRLFSILMYASVSTKFAPLATPQGLAEMQVFGALTEDERELLLQQGGGHNAVIGWIWSAVDAGLRDGRLGQDVGATGVDVAPIALQISFQSKLLELRATYASIRDALTGRMPMAYTQLVQILVDLLVITTPLSLLHSVGGAGAVIGTGVITFFYSSVFNLAKVFLDPYDNEHYIKDGSMSLNVFSLQQETNLGSDRWRKAGKKLPNAVWGSQEQRVEQRRRKRKKRAPLCAIPSAVTACDSTNTDCSVPVPSVTAVDSTSPDCSVSVPSTAVDSTSSVATVAPPR</sequence>
<protein>
    <recommendedName>
        <fullName evidence="4">Bestrophin homolog</fullName>
    </recommendedName>
</protein>
<dbReference type="GO" id="GO:0005254">
    <property type="term" value="F:chloride channel activity"/>
    <property type="evidence" value="ECO:0007669"/>
    <property type="project" value="InterPro"/>
</dbReference>
<feature type="transmembrane region" description="Helical" evidence="2">
    <location>
        <begin position="281"/>
        <end position="305"/>
    </location>
</feature>
<evidence type="ECO:0000256" key="1">
    <source>
        <dbReference type="SAM" id="MobiDB-lite"/>
    </source>
</evidence>
<keyword evidence="2" id="KW-0472">Membrane</keyword>
<keyword evidence="2" id="KW-1133">Transmembrane helix</keyword>
<evidence type="ECO:0000256" key="2">
    <source>
        <dbReference type="SAM" id="Phobius"/>
    </source>
</evidence>
<feature type="transmembrane region" description="Helical" evidence="2">
    <location>
        <begin position="254"/>
        <end position="275"/>
    </location>
</feature>
<organism evidence="3">
    <name type="scientific">Octactis speculum</name>
    <dbReference type="NCBI Taxonomy" id="3111310"/>
    <lineage>
        <taxon>Eukaryota</taxon>
        <taxon>Sar</taxon>
        <taxon>Stramenopiles</taxon>
        <taxon>Ochrophyta</taxon>
        <taxon>Dictyochophyceae</taxon>
        <taxon>Dictyochales</taxon>
        <taxon>Dictyochaceae</taxon>
        <taxon>Octactis</taxon>
    </lineage>
</organism>
<feature type="compositionally biased region" description="Low complexity" evidence="1">
    <location>
        <begin position="404"/>
        <end position="425"/>
    </location>
</feature>